<dbReference type="EMBL" id="MCGT01000018">
    <property type="protein sequence ID" value="ORX52464.1"/>
    <property type="molecule type" value="Genomic_DNA"/>
</dbReference>
<feature type="region of interest" description="Disordered" evidence="2">
    <location>
        <begin position="658"/>
        <end position="688"/>
    </location>
</feature>
<feature type="region of interest" description="Disordered" evidence="2">
    <location>
        <begin position="1"/>
        <end position="169"/>
    </location>
</feature>
<feature type="compositionally biased region" description="Basic and acidic residues" evidence="2">
    <location>
        <begin position="1113"/>
        <end position="1128"/>
    </location>
</feature>
<feature type="coiled-coil region" evidence="1">
    <location>
        <begin position="419"/>
        <end position="453"/>
    </location>
</feature>
<feature type="coiled-coil region" evidence="1">
    <location>
        <begin position="498"/>
        <end position="532"/>
    </location>
</feature>
<name>A0A1X2GFE9_9FUNG</name>
<feature type="coiled-coil region" evidence="1">
    <location>
        <begin position="1261"/>
        <end position="1323"/>
    </location>
</feature>
<accession>A0A1X2GFE9</accession>
<dbReference type="OrthoDB" id="2289951at2759"/>
<proteinExistence type="predicted"/>
<organism evidence="3 4">
    <name type="scientific">Hesseltinella vesiculosa</name>
    <dbReference type="NCBI Taxonomy" id="101127"/>
    <lineage>
        <taxon>Eukaryota</taxon>
        <taxon>Fungi</taxon>
        <taxon>Fungi incertae sedis</taxon>
        <taxon>Mucoromycota</taxon>
        <taxon>Mucoromycotina</taxon>
        <taxon>Mucoromycetes</taxon>
        <taxon>Mucorales</taxon>
        <taxon>Cunninghamellaceae</taxon>
        <taxon>Hesseltinella</taxon>
    </lineage>
</organism>
<feature type="region of interest" description="Disordered" evidence="2">
    <location>
        <begin position="1104"/>
        <end position="1129"/>
    </location>
</feature>
<feature type="compositionally biased region" description="Low complexity" evidence="2">
    <location>
        <begin position="75"/>
        <end position="102"/>
    </location>
</feature>
<keyword evidence="1" id="KW-0175">Coiled coil</keyword>
<keyword evidence="4" id="KW-1185">Reference proteome</keyword>
<gene>
    <name evidence="3" type="ORF">DM01DRAFT_1336836</name>
</gene>
<evidence type="ECO:0000313" key="4">
    <source>
        <dbReference type="Proteomes" id="UP000242146"/>
    </source>
</evidence>
<dbReference type="STRING" id="101127.A0A1X2GFE9"/>
<dbReference type="Proteomes" id="UP000242146">
    <property type="component" value="Unassembled WGS sequence"/>
</dbReference>
<feature type="compositionally biased region" description="Low complexity" evidence="2">
    <location>
        <begin position="1"/>
        <end position="23"/>
    </location>
</feature>
<evidence type="ECO:0000256" key="1">
    <source>
        <dbReference type="SAM" id="Coils"/>
    </source>
</evidence>
<comment type="caution">
    <text evidence="3">The sequence shown here is derived from an EMBL/GenBank/DDBJ whole genome shotgun (WGS) entry which is preliminary data.</text>
</comment>
<feature type="compositionally biased region" description="Low complexity" evidence="2">
    <location>
        <begin position="111"/>
        <end position="124"/>
    </location>
</feature>
<feature type="compositionally biased region" description="Polar residues" evidence="2">
    <location>
        <begin position="663"/>
        <end position="681"/>
    </location>
</feature>
<feature type="coiled-coil region" evidence="1">
    <location>
        <begin position="173"/>
        <end position="303"/>
    </location>
</feature>
<reference evidence="3 4" key="1">
    <citation type="submission" date="2016-07" db="EMBL/GenBank/DDBJ databases">
        <title>Pervasive Adenine N6-methylation of Active Genes in Fungi.</title>
        <authorList>
            <consortium name="DOE Joint Genome Institute"/>
            <person name="Mondo S.J."/>
            <person name="Dannebaum R.O."/>
            <person name="Kuo R.C."/>
            <person name="Labutti K."/>
            <person name="Haridas S."/>
            <person name="Kuo A."/>
            <person name="Salamov A."/>
            <person name="Ahrendt S.R."/>
            <person name="Lipzen A."/>
            <person name="Sullivan W."/>
            <person name="Andreopoulos W.B."/>
            <person name="Clum A."/>
            <person name="Lindquist E."/>
            <person name="Daum C."/>
            <person name="Ramamoorthy G.K."/>
            <person name="Gryganskyi A."/>
            <person name="Culley D."/>
            <person name="Magnuson J.K."/>
            <person name="James T.Y."/>
            <person name="O'Malley M.A."/>
            <person name="Stajich J.E."/>
            <person name="Spatafora J.W."/>
            <person name="Visel A."/>
            <person name="Grigoriev I.V."/>
        </authorList>
    </citation>
    <scope>NUCLEOTIDE SEQUENCE [LARGE SCALE GENOMIC DNA]</scope>
    <source>
        <strain evidence="3 4">NRRL 3301</strain>
    </source>
</reference>
<feature type="coiled-coil region" evidence="1">
    <location>
        <begin position="361"/>
        <end position="395"/>
    </location>
</feature>
<evidence type="ECO:0000313" key="3">
    <source>
        <dbReference type="EMBL" id="ORX52464.1"/>
    </source>
</evidence>
<dbReference type="PANTHER" id="PTHR33472">
    <property type="entry name" value="OS01G0106600 PROTEIN"/>
    <property type="match status" value="1"/>
</dbReference>
<dbReference type="PANTHER" id="PTHR33472:SF28">
    <property type="entry name" value="BROMO AND FHA DOMAIN-CONTAINING PROTEIN DDB_G0267958"/>
    <property type="match status" value="1"/>
</dbReference>
<feature type="compositionally biased region" description="Low complexity" evidence="2">
    <location>
        <begin position="141"/>
        <end position="165"/>
    </location>
</feature>
<evidence type="ECO:0000256" key="2">
    <source>
        <dbReference type="SAM" id="MobiDB-lite"/>
    </source>
</evidence>
<feature type="coiled-coil region" evidence="1">
    <location>
        <begin position="786"/>
        <end position="824"/>
    </location>
</feature>
<sequence length="1329" mass="152564">MTNADTPTVSPSPVSSKPSLSTSRRATHTPGTASPTVQRRGSVLTRDNTTRAPPERRPSIRSSTATPSPSPKPSPSLARRATATPSTRTSRPPSAAPSPSTTLQRRASMQPKPSTTTTVSPSPSASIQRRATMSKPPASPVPSVSRRSTLHGSTSSSIKPSPSESRQTVAVVKEQLEKDIESYMEKISTAEHAINDNQEALMKLEDELKQSQQQYQEFQSQKEEQLLEAIVSLTDEMKGYEQERDDALQQCQQLQEQAEKHVLWAQDLDQHEQALRNDMDMLRDELEAEKVQLRQSLTLKTKEIKVLDDTSSSLREEIQYMHKSHQSRLTSLTNELRSKHNDEIYALMEAFDSTLQEKQQASETSAQLDAKRKQMIEYERQIQELTRQLEDTKDGNAANMEATKANNASNVQSTTQTLQDTVEQNMLALRNDLDQLKRDHDEQMEKLRTHHQADLITLSSCVLDEENHTNLEADIQASLGKDNADQVEQTKSENASALASLQTAVEEHRTRLDELQVSLSRSREDNNDQLEKSFLTRKTIAIDDLKATFQKKHDQVAKELDVQLQSNRDNLATLHTRSQQVLQTQQETECDGMIREQEVKLKERQTTIAAAIRANTGQQLRADFEIETETLAQEHRRALEELQSEHNRTLRQLEATLQEAKQDSSSDLEPGTSTSTAATSIDESDSKQMEHIRMQIQTSLKDQQATTVSHTIREHESRMSQLKRDLVLQRDRSIDKITQEFDAQTRKLREDHRQNLNELYAAHDGRVQDIHKETNDAHSKAVDPMIIEHKARKAELEQKCQEKIKSLESDFRKHQTTLTELRDSNASNRHQRTEVTDQLTQERELAQSNLEERHASAFQALEGSHRQVINDRKAAHQQLMSDHRKHHQKELAAIGFGDTPILTDEQKEIKETLVANYEAQVEALRQEHVRLIQPLEERSHQLNTVVTSTKAEHDAKRQAYVQEWQTRLGDATESLAALSRERLEDSIRTQLLQTAHTSQQKLQAAHATTIKSMTITHQQQYSRAESEHHSAIATLQQQLEDAKASEIAYKTDIQKLSDELKNLEVSSNDTKVTHMRDQWEEKEAAYKQQVADYTHQLEQVRADLTSQEAQRQSTKEQLDRKQEQHDQLLQEGADQQQLHNQLEQELQRKLAILQAKQVELSSLEERKLALEKSHQEKKMADQKQFEATVHAQVKKHQDEIEKTHRHFQRLLDTKDDEMHNLSYRLKTVTATRQKDINKLQVKQQQQKQTLKDYCQRVKDSLDVQTQAYQSLETKRQDLETSYIDGQRQWKQLQQDKKQVQDQLLHFQRENRRLIETIQQLQSSMHGMTM</sequence>
<feature type="compositionally biased region" description="Polar residues" evidence="2">
    <location>
        <begin position="29"/>
        <end position="51"/>
    </location>
</feature>
<protein>
    <submittedName>
        <fullName evidence="3">Uncharacterized protein</fullName>
    </submittedName>
</protein>